<evidence type="ECO:0000313" key="3">
    <source>
        <dbReference type="Proteomes" id="UP001420932"/>
    </source>
</evidence>
<reference evidence="2 3" key="1">
    <citation type="submission" date="2024-01" db="EMBL/GenBank/DDBJ databases">
        <title>Genome assemblies of Stephania.</title>
        <authorList>
            <person name="Yang L."/>
        </authorList>
    </citation>
    <scope>NUCLEOTIDE SEQUENCE [LARGE SCALE GENOMIC DNA]</scope>
    <source>
        <strain evidence="2">YNDBR</strain>
        <tissue evidence="2">Leaf</tissue>
    </source>
</reference>
<proteinExistence type="predicted"/>
<comment type="caution">
    <text evidence="2">The sequence shown here is derived from an EMBL/GenBank/DDBJ whole genome shotgun (WGS) entry which is preliminary data.</text>
</comment>
<evidence type="ECO:0000313" key="2">
    <source>
        <dbReference type="EMBL" id="KAK9097979.1"/>
    </source>
</evidence>
<sequence length="50" mass="5497">MTANALAISNLSFREVISSRRQFLSIVTRDNSASTSSMEDKPFSSTEEAI</sequence>
<dbReference type="EMBL" id="JBBNAF010000011">
    <property type="protein sequence ID" value="KAK9097979.1"/>
    <property type="molecule type" value="Genomic_DNA"/>
</dbReference>
<gene>
    <name evidence="2" type="ORF">Syun_025024</name>
</gene>
<dbReference type="Proteomes" id="UP001420932">
    <property type="component" value="Unassembled WGS sequence"/>
</dbReference>
<protein>
    <submittedName>
        <fullName evidence="2">Uncharacterized protein</fullName>
    </submittedName>
</protein>
<dbReference type="AlphaFoldDB" id="A0AAP0HUF7"/>
<feature type="region of interest" description="Disordered" evidence="1">
    <location>
        <begin position="29"/>
        <end position="50"/>
    </location>
</feature>
<keyword evidence="3" id="KW-1185">Reference proteome</keyword>
<name>A0AAP0HUF7_9MAGN</name>
<accession>A0AAP0HUF7</accession>
<organism evidence="2 3">
    <name type="scientific">Stephania yunnanensis</name>
    <dbReference type="NCBI Taxonomy" id="152371"/>
    <lineage>
        <taxon>Eukaryota</taxon>
        <taxon>Viridiplantae</taxon>
        <taxon>Streptophyta</taxon>
        <taxon>Embryophyta</taxon>
        <taxon>Tracheophyta</taxon>
        <taxon>Spermatophyta</taxon>
        <taxon>Magnoliopsida</taxon>
        <taxon>Ranunculales</taxon>
        <taxon>Menispermaceae</taxon>
        <taxon>Menispermoideae</taxon>
        <taxon>Cissampelideae</taxon>
        <taxon>Stephania</taxon>
    </lineage>
</organism>
<evidence type="ECO:0000256" key="1">
    <source>
        <dbReference type="SAM" id="MobiDB-lite"/>
    </source>
</evidence>